<dbReference type="InterPro" id="IPR037278">
    <property type="entry name" value="ARFGAP/RecO"/>
</dbReference>
<evidence type="ECO:0000256" key="1">
    <source>
        <dbReference type="ARBA" id="ARBA00022723"/>
    </source>
</evidence>
<evidence type="ECO:0000313" key="9">
    <source>
        <dbReference type="EMBL" id="TNN10054.1"/>
    </source>
</evidence>
<dbReference type="SUPFAM" id="SSF48403">
    <property type="entry name" value="Ankyrin repeat"/>
    <property type="match status" value="1"/>
</dbReference>
<evidence type="ECO:0000259" key="7">
    <source>
        <dbReference type="PROSITE" id="PS50003"/>
    </source>
</evidence>
<dbReference type="SMART" id="SM00105">
    <property type="entry name" value="ArfGap"/>
    <property type="match status" value="1"/>
</dbReference>
<dbReference type="InterPro" id="IPR011993">
    <property type="entry name" value="PH-like_dom_sf"/>
</dbReference>
<dbReference type="Pfam" id="PF12796">
    <property type="entry name" value="Ank_2"/>
    <property type="match status" value="1"/>
</dbReference>
<dbReference type="SMART" id="SM00248">
    <property type="entry name" value="ANK"/>
    <property type="match status" value="3"/>
</dbReference>
<feature type="region of interest" description="Disordered" evidence="6">
    <location>
        <begin position="519"/>
        <end position="544"/>
    </location>
</feature>
<dbReference type="InterPro" id="IPR001164">
    <property type="entry name" value="ArfGAP_dom"/>
</dbReference>
<dbReference type="PROSITE" id="PS50115">
    <property type="entry name" value="ARFGAP"/>
    <property type="match status" value="1"/>
</dbReference>
<dbReference type="InterPro" id="IPR038508">
    <property type="entry name" value="ArfGAP_dom_sf"/>
</dbReference>
<feature type="repeat" description="ANK" evidence="4">
    <location>
        <begin position="850"/>
        <end position="882"/>
    </location>
</feature>
<dbReference type="PROSITE" id="PS50297">
    <property type="entry name" value="ANK_REP_REGION"/>
    <property type="match status" value="1"/>
</dbReference>
<dbReference type="PRINTS" id="PR00405">
    <property type="entry name" value="REVINTRACTNG"/>
</dbReference>
<dbReference type="GO" id="GO:0005096">
    <property type="term" value="F:GTPase activator activity"/>
    <property type="evidence" value="ECO:0007669"/>
    <property type="project" value="InterPro"/>
</dbReference>
<dbReference type="Gene3D" id="1.25.40.20">
    <property type="entry name" value="Ankyrin repeat-containing domain"/>
    <property type="match status" value="1"/>
</dbReference>
<dbReference type="GO" id="GO:0008270">
    <property type="term" value="F:zinc ion binding"/>
    <property type="evidence" value="ECO:0007669"/>
    <property type="project" value="UniProtKB-KW"/>
</dbReference>
<dbReference type="InterPro" id="IPR045258">
    <property type="entry name" value="ACAP1/2/3-like"/>
</dbReference>
<evidence type="ECO:0000256" key="2">
    <source>
        <dbReference type="ARBA" id="ARBA00022771"/>
    </source>
</evidence>
<keyword evidence="2 5" id="KW-0863">Zinc-finger</keyword>
<proteinExistence type="predicted"/>
<gene>
    <name evidence="9" type="ORF">EWB00_005807</name>
</gene>
<dbReference type="EMBL" id="SKCS01000378">
    <property type="protein sequence ID" value="TNN10054.1"/>
    <property type="molecule type" value="Genomic_DNA"/>
</dbReference>
<dbReference type="Gene3D" id="1.20.1270.60">
    <property type="entry name" value="Arfaptin homology (AH) domain/BAR domain"/>
    <property type="match status" value="1"/>
</dbReference>
<keyword evidence="1" id="KW-0479">Metal-binding</keyword>
<accession>A0A4Z2D0R8</accession>
<evidence type="ECO:0000256" key="3">
    <source>
        <dbReference type="ARBA" id="ARBA00022833"/>
    </source>
</evidence>
<keyword evidence="3" id="KW-0862">Zinc</keyword>
<comment type="caution">
    <text evidence="9">The sequence shown here is derived from an EMBL/GenBank/DDBJ whole genome shotgun (WGS) entry which is preliminary data.</text>
</comment>
<dbReference type="PROSITE" id="PS50003">
    <property type="entry name" value="PH_DOMAIN"/>
    <property type="match status" value="1"/>
</dbReference>
<evidence type="ECO:0000313" key="10">
    <source>
        <dbReference type="Proteomes" id="UP000311919"/>
    </source>
</evidence>
<dbReference type="Gene3D" id="1.10.220.150">
    <property type="entry name" value="Arf GTPase activating protein"/>
    <property type="match status" value="1"/>
</dbReference>
<evidence type="ECO:0000256" key="5">
    <source>
        <dbReference type="PROSITE-ProRule" id="PRU00288"/>
    </source>
</evidence>
<evidence type="ECO:0000256" key="4">
    <source>
        <dbReference type="PROSITE-ProRule" id="PRU00023"/>
    </source>
</evidence>
<evidence type="ECO:0000256" key="6">
    <source>
        <dbReference type="SAM" id="MobiDB-lite"/>
    </source>
</evidence>
<dbReference type="Proteomes" id="UP000311919">
    <property type="component" value="Unassembled WGS sequence"/>
</dbReference>
<reference evidence="9 10" key="1">
    <citation type="submission" date="2019-03" db="EMBL/GenBank/DDBJ databases">
        <title>An improved genome assembly of the fluke Schistosoma japonicum.</title>
        <authorList>
            <person name="Hu W."/>
            <person name="Luo F."/>
            <person name="Yin M."/>
            <person name="Mo X."/>
            <person name="Sun C."/>
            <person name="Wu Q."/>
            <person name="Zhu B."/>
            <person name="Xiang M."/>
            <person name="Wang J."/>
            <person name="Wang Y."/>
            <person name="Zhang T."/>
            <person name="Xu B."/>
            <person name="Zheng H."/>
            <person name="Feng Z."/>
        </authorList>
    </citation>
    <scope>NUCLEOTIDE SEQUENCE [LARGE SCALE GENOMIC DNA]</scope>
    <source>
        <strain evidence="9">HuSjv2</strain>
        <tissue evidence="9">Worms</tissue>
    </source>
</reference>
<dbReference type="PROSITE" id="PS50088">
    <property type="entry name" value="ANK_REPEAT"/>
    <property type="match status" value="2"/>
</dbReference>
<organism evidence="9 10">
    <name type="scientific">Schistosoma japonicum</name>
    <name type="common">Blood fluke</name>
    <dbReference type="NCBI Taxonomy" id="6182"/>
    <lineage>
        <taxon>Eukaryota</taxon>
        <taxon>Metazoa</taxon>
        <taxon>Spiralia</taxon>
        <taxon>Lophotrochozoa</taxon>
        <taxon>Platyhelminthes</taxon>
        <taxon>Trematoda</taxon>
        <taxon>Digenea</taxon>
        <taxon>Strigeidida</taxon>
        <taxon>Schistosomatoidea</taxon>
        <taxon>Schistosomatidae</taxon>
        <taxon>Schistosoma</taxon>
    </lineage>
</organism>
<feature type="compositionally biased region" description="Polar residues" evidence="6">
    <location>
        <begin position="531"/>
        <end position="544"/>
    </location>
</feature>
<dbReference type="Gene3D" id="2.30.29.30">
    <property type="entry name" value="Pleckstrin-homology domain (PH domain)/Phosphotyrosine-binding domain (PTB)"/>
    <property type="match status" value="1"/>
</dbReference>
<feature type="domain" description="Arf-GAP" evidence="8">
    <location>
        <begin position="556"/>
        <end position="676"/>
    </location>
</feature>
<dbReference type="Pfam" id="PF01412">
    <property type="entry name" value="ArfGap"/>
    <property type="match status" value="1"/>
</dbReference>
<name>A0A4Z2D0R8_SCHJA</name>
<dbReference type="STRING" id="6182.A0A4Z2D0R8"/>
<sequence length="1085" mass="121874">MSTSIECIKCFDDTSANFDDLIFKFSSPLPKFGAFSDTPELHQTLAHAELTICGIRAYYNLIQEICRQSVTTGEAFSSSLFKLAKCIGLGLDQKQLLLFNATLPKELDHLNTQKIFNHAAHLTSLFAEQTRKLATKISDIEQILSKSNDSLNKFYDLRTNFQRAHEHLDNAINHAASASATRSSMDLHVFDNQVKEAKAIYQTTETLYLSHIRQIIGPNYIISYLQLIVLVLSVQQSFAEQLNLMLDNSGKTNSLTSSMLVKQCKKLITSIEQKTNTEISSEIKLSETPAVEAKSVTSLDDLSNPRLEGYLFKRSGRKGWRTWARRWFRVHGNQLVYCKLFHGLTSADLKSASDTTFSELNQKVCTLSLNTDRLTNGVVNKQSESGLLKQLLRQADPQWTVMETDLRFCTARNVQPNKRYTAGEKPIHLLNNSTDRRFVFELISSRHRTYYLQAISANELDIWVNTLRSGFHDICQTNKPYYLKNGIMKGSFISNSLDLLASRSPTQISLDFSNSPTASSVSGFPSRKNDPLNQVSHSSVSDQDGLQNNCGTLLWREPDLAGNRLCADCAVGDAKWASINLGVTLCMLCAAVHRSLGVHISKVRSLTLDNWQPELLHVMLNLGNKFVNKILEFNWQLYASEFPRLSLNTPFEQRKAWIEAKWVRFKFARLPLPLEEVSDSLEAVQWIRHLYDSWQQRCVQIRQDFPELISHPLSSSSPSVCASNSPEKKLSRYDIYRYTLLDELINTIKNLHERNKLNIKREPRGQSKFIEQKTAAEHLVCFGAQLGCPLLILSGLTGGASPDATLKVNGTSTTTRNSYPALILASRIGCIAACEFLLLNGADIDIKDDRGRTPLHHACRFGRVHLVCLLLRRRANQMITDNDGKSPLDVALEVANADIVTLLRLQRLDETAKNSDFTLNDETVIDVFHDFTLRTYYLNCDDNVTDNEDDTNNDDDDYGQIICTNLKSCDFSQPYPSTHLPKPEVTYVTDKIIKIRPNYEIDSSIQHGSSSSGSISSSGGSIYTINTTNVATTTATSSSINNEIIIINPSNKLSVTTSPCGLGGAVDIRRRRIRNKKHPDFTDKT</sequence>
<dbReference type="SMART" id="SM00233">
    <property type="entry name" value="PH"/>
    <property type="match status" value="1"/>
</dbReference>
<dbReference type="PANTHER" id="PTHR23180">
    <property type="entry name" value="CENTAURIN/ARF"/>
    <property type="match status" value="1"/>
</dbReference>
<dbReference type="PANTHER" id="PTHR23180:SF160">
    <property type="entry name" value="ADP-RIBOSYLATION FACTOR GTPASE-ACTIVATING PROTEIN EFFECTOR PROTEIN 1"/>
    <property type="match status" value="1"/>
</dbReference>
<keyword evidence="10" id="KW-1185">Reference proteome</keyword>
<dbReference type="OrthoDB" id="10070851at2759"/>
<feature type="domain" description="PH" evidence="7">
    <location>
        <begin position="304"/>
        <end position="472"/>
    </location>
</feature>
<dbReference type="SUPFAM" id="SSF103657">
    <property type="entry name" value="BAR/IMD domain-like"/>
    <property type="match status" value="1"/>
</dbReference>
<dbReference type="AlphaFoldDB" id="A0A4Z2D0R8"/>
<evidence type="ECO:0000259" key="8">
    <source>
        <dbReference type="PROSITE" id="PS50115"/>
    </source>
</evidence>
<protein>
    <submittedName>
        <fullName evidence="9">Arf-GAP with coiled-coil, ANK repeat and PH domain-containing protein isoform 1</fullName>
    </submittedName>
</protein>
<dbReference type="InterPro" id="IPR002110">
    <property type="entry name" value="Ankyrin_rpt"/>
</dbReference>
<feature type="repeat" description="ANK" evidence="4">
    <location>
        <begin position="817"/>
        <end position="849"/>
    </location>
</feature>
<dbReference type="SUPFAM" id="SSF57863">
    <property type="entry name" value="ArfGap/RecO-like zinc finger"/>
    <property type="match status" value="1"/>
</dbReference>
<dbReference type="InterPro" id="IPR036770">
    <property type="entry name" value="Ankyrin_rpt-contain_sf"/>
</dbReference>
<dbReference type="InterPro" id="IPR027267">
    <property type="entry name" value="AH/BAR_dom_sf"/>
</dbReference>
<dbReference type="SUPFAM" id="SSF50729">
    <property type="entry name" value="PH domain-like"/>
    <property type="match status" value="1"/>
</dbReference>
<keyword evidence="4" id="KW-0040">ANK repeat</keyword>
<dbReference type="InterPro" id="IPR001849">
    <property type="entry name" value="PH_domain"/>
</dbReference>